<evidence type="ECO:0000256" key="4">
    <source>
        <dbReference type="ARBA" id="ARBA00023242"/>
    </source>
</evidence>
<dbReference type="InterPro" id="IPR050877">
    <property type="entry name" value="EMX-VAX-Noto_Homeobox_TFs"/>
</dbReference>
<dbReference type="AlphaFoldDB" id="A0A183TC72"/>
<accession>A0A183TC72</accession>
<evidence type="ECO:0000259" key="8">
    <source>
        <dbReference type="PROSITE" id="PS50071"/>
    </source>
</evidence>
<proteinExistence type="predicted"/>
<name>A0A183TC72_SCHSO</name>
<gene>
    <name evidence="9" type="ORF">SSLN_LOCUS14070</name>
</gene>
<evidence type="ECO:0000313" key="10">
    <source>
        <dbReference type="Proteomes" id="UP000275846"/>
    </source>
</evidence>
<evidence type="ECO:0000313" key="11">
    <source>
        <dbReference type="WBParaSite" id="SSLN_0001460801-mRNA-1"/>
    </source>
</evidence>
<dbReference type="PROSITE" id="PS50071">
    <property type="entry name" value="HOMEOBOX_2"/>
    <property type="match status" value="1"/>
</dbReference>
<dbReference type="GO" id="GO:0000981">
    <property type="term" value="F:DNA-binding transcription factor activity, RNA polymerase II-specific"/>
    <property type="evidence" value="ECO:0007669"/>
    <property type="project" value="TreeGrafter"/>
</dbReference>
<dbReference type="Pfam" id="PF00046">
    <property type="entry name" value="Homeodomain"/>
    <property type="match status" value="1"/>
</dbReference>
<dbReference type="Proteomes" id="UP000275846">
    <property type="component" value="Unassembled WGS sequence"/>
</dbReference>
<evidence type="ECO:0000313" key="9">
    <source>
        <dbReference type="EMBL" id="VDM00456.1"/>
    </source>
</evidence>
<sequence>MPGFSVKELMSASGSAVEILKQSVEDTNNRNQFNGSGDFLAHRHPPRNPPEISFGGCLTEIVNVTSADLSSTVEAAKALVEDTSVLELGRMRLLLNALLGSDETAAGPTPSSILRIAKLPCEGSPTECFLMPTLSNSPNADETALLRTCKSAWAFVRLMASEEHGLRNQHLDEKMKSLASLLEDHLSPLLHKRQAVPCSFETVKNKAHFSDANFPLGPFRQNRKPKRIRTAFSPSQLLRLENAFETNHYVVGQERKKLAESLSLTETQVRYSVVSHGLYTDACSVLFSTIPFASVPYSITIQEEVKVWFQNRRTKFKRVRTEVQDSGGSNVEVMQPMAVGTKVAFSKKNPNITTSEAVDEKSFQVECLPMSTCKVGNFPFSHSSVDASFSPSGLQFPPPKPECSARIKPTGNTTATTFKSTFKVPTSMFFTSLSSLHPTVSSMPKAADHQVPKCESIYLPQVKKAMTGKSAAQSWKSAAHALRSPTASAAIIGHLKIHSRAPKVAESRRISRSDLTIAGFSCTSNREKNVAEDIPVESTEYISELAETIALYCPNSLTGGDVIRGKTSQWEITDSSLTRSGFCILPRVHALPKPKEHAVRKF</sequence>
<dbReference type="Gene3D" id="1.10.10.60">
    <property type="entry name" value="Homeodomain-like"/>
    <property type="match status" value="1"/>
</dbReference>
<reference evidence="9 10" key="2">
    <citation type="submission" date="2018-11" db="EMBL/GenBank/DDBJ databases">
        <authorList>
            <consortium name="Pathogen Informatics"/>
        </authorList>
    </citation>
    <scope>NUCLEOTIDE SEQUENCE [LARGE SCALE GENOMIC DNA]</scope>
    <source>
        <strain evidence="9 10">NST_G2</strain>
    </source>
</reference>
<feature type="domain" description="Homeobox" evidence="8">
    <location>
        <begin position="223"/>
        <end position="319"/>
    </location>
</feature>
<organism evidence="11">
    <name type="scientific">Schistocephalus solidus</name>
    <name type="common">Tapeworm</name>
    <dbReference type="NCBI Taxonomy" id="70667"/>
    <lineage>
        <taxon>Eukaryota</taxon>
        <taxon>Metazoa</taxon>
        <taxon>Spiralia</taxon>
        <taxon>Lophotrochozoa</taxon>
        <taxon>Platyhelminthes</taxon>
        <taxon>Cestoda</taxon>
        <taxon>Eucestoda</taxon>
        <taxon>Diphyllobothriidea</taxon>
        <taxon>Diphyllobothriidae</taxon>
        <taxon>Schistocephalus</taxon>
    </lineage>
</organism>
<dbReference type="WBParaSite" id="SSLN_0001460801-mRNA-1">
    <property type="protein sequence ID" value="SSLN_0001460801-mRNA-1"/>
    <property type="gene ID" value="SSLN_0001460801"/>
</dbReference>
<evidence type="ECO:0000256" key="7">
    <source>
        <dbReference type="SAM" id="MobiDB-lite"/>
    </source>
</evidence>
<keyword evidence="10" id="KW-1185">Reference proteome</keyword>
<dbReference type="InterPro" id="IPR001356">
    <property type="entry name" value="HD"/>
</dbReference>
<dbReference type="EMBL" id="UYSU01038629">
    <property type="protein sequence ID" value="VDM00456.1"/>
    <property type="molecule type" value="Genomic_DNA"/>
</dbReference>
<protein>
    <submittedName>
        <fullName evidence="11">Homeobox domain-containing protein</fullName>
    </submittedName>
</protein>
<keyword evidence="3 5" id="KW-0371">Homeobox</keyword>
<dbReference type="SUPFAM" id="SSF46689">
    <property type="entry name" value="Homeodomain-like"/>
    <property type="match status" value="1"/>
</dbReference>
<dbReference type="PANTHER" id="PTHR24339:SF28">
    <property type="entry name" value="E5-RELATED"/>
    <property type="match status" value="1"/>
</dbReference>
<evidence type="ECO:0000256" key="6">
    <source>
        <dbReference type="RuleBase" id="RU000682"/>
    </source>
</evidence>
<keyword evidence="4 5" id="KW-0539">Nucleus</keyword>
<feature type="region of interest" description="Disordered" evidence="7">
    <location>
        <begin position="27"/>
        <end position="46"/>
    </location>
</feature>
<dbReference type="GO" id="GO:0030182">
    <property type="term" value="P:neuron differentiation"/>
    <property type="evidence" value="ECO:0007669"/>
    <property type="project" value="TreeGrafter"/>
</dbReference>
<evidence type="ECO:0000256" key="1">
    <source>
        <dbReference type="ARBA" id="ARBA00004123"/>
    </source>
</evidence>
<dbReference type="CDD" id="cd00086">
    <property type="entry name" value="homeodomain"/>
    <property type="match status" value="1"/>
</dbReference>
<dbReference type="GO" id="GO:0005634">
    <property type="term" value="C:nucleus"/>
    <property type="evidence" value="ECO:0007669"/>
    <property type="project" value="UniProtKB-SubCell"/>
</dbReference>
<dbReference type="SMART" id="SM00389">
    <property type="entry name" value="HOX"/>
    <property type="match status" value="1"/>
</dbReference>
<evidence type="ECO:0000256" key="5">
    <source>
        <dbReference type="PROSITE-ProRule" id="PRU00108"/>
    </source>
</evidence>
<dbReference type="GO" id="GO:0007420">
    <property type="term" value="P:brain development"/>
    <property type="evidence" value="ECO:0007669"/>
    <property type="project" value="TreeGrafter"/>
</dbReference>
<evidence type="ECO:0000256" key="2">
    <source>
        <dbReference type="ARBA" id="ARBA00023125"/>
    </source>
</evidence>
<keyword evidence="2 5" id="KW-0238">DNA-binding</keyword>
<comment type="subcellular location">
    <subcellularLocation>
        <location evidence="1 5 6">Nucleus</location>
    </subcellularLocation>
</comment>
<evidence type="ECO:0000256" key="3">
    <source>
        <dbReference type="ARBA" id="ARBA00023155"/>
    </source>
</evidence>
<dbReference type="PANTHER" id="PTHR24339">
    <property type="entry name" value="HOMEOBOX PROTEIN EMX-RELATED"/>
    <property type="match status" value="1"/>
</dbReference>
<dbReference type="GO" id="GO:0000978">
    <property type="term" value="F:RNA polymerase II cis-regulatory region sequence-specific DNA binding"/>
    <property type="evidence" value="ECO:0007669"/>
    <property type="project" value="TreeGrafter"/>
</dbReference>
<dbReference type="STRING" id="70667.A0A183TC72"/>
<dbReference type="InterPro" id="IPR009057">
    <property type="entry name" value="Homeodomain-like_sf"/>
</dbReference>
<dbReference type="OrthoDB" id="6159439at2759"/>
<feature type="DNA-binding region" description="Homeobox" evidence="5">
    <location>
        <begin position="225"/>
        <end position="320"/>
    </location>
</feature>
<reference evidence="11" key="1">
    <citation type="submission" date="2016-06" db="UniProtKB">
        <authorList>
            <consortium name="WormBaseParasite"/>
        </authorList>
    </citation>
    <scope>IDENTIFICATION</scope>
</reference>